<gene>
    <name evidence="3" type="ORF">ACFFRH_39360</name>
</gene>
<evidence type="ECO:0000313" key="3">
    <source>
        <dbReference type="EMBL" id="MFB9681572.1"/>
    </source>
</evidence>
<dbReference type="EMBL" id="JBHMBS010000035">
    <property type="protein sequence ID" value="MFB9681572.1"/>
    <property type="molecule type" value="Genomic_DNA"/>
</dbReference>
<dbReference type="Pfam" id="PF11706">
    <property type="entry name" value="zf-CGNR"/>
    <property type="match status" value="1"/>
</dbReference>
<accession>A0ABV5TRC2</accession>
<proteinExistence type="predicted"/>
<feature type="compositionally biased region" description="Basic and acidic residues" evidence="1">
    <location>
        <begin position="171"/>
        <end position="183"/>
    </location>
</feature>
<comment type="caution">
    <text evidence="3">The sequence shown here is derived from an EMBL/GenBank/DDBJ whole genome shotgun (WGS) entry which is preliminary data.</text>
</comment>
<sequence>MLKVVTADVDLLVELLNTTPVVDGVPTDALEDRREAARWLGERDLPRSPAAVASARRVRDAVARVVRGEEPARALEPFLEGVSQTPSVGDDGVRWELNTGSADPFGLRCVLAWAHLQETLPGRLRPCANDDCRLFLVDHSRANTRRWCSMAACGNRLKARRHHRRATNRNGGDRPAHGEPADT</sequence>
<dbReference type="PANTHER" id="PTHR35525">
    <property type="entry name" value="BLL6575 PROTEIN"/>
    <property type="match status" value="1"/>
</dbReference>
<dbReference type="Proteomes" id="UP001589610">
    <property type="component" value="Unassembled WGS sequence"/>
</dbReference>
<dbReference type="Pfam" id="PF07336">
    <property type="entry name" value="ABATE"/>
    <property type="match status" value="1"/>
</dbReference>
<dbReference type="Gene3D" id="1.10.3300.10">
    <property type="entry name" value="Jann2411-like domain"/>
    <property type="match status" value="1"/>
</dbReference>
<organism evidence="3 4">
    <name type="scientific">Streptosporangium vulgare</name>
    <dbReference type="NCBI Taxonomy" id="46190"/>
    <lineage>
        <taxon>Bacteria</taxon>
        <taxon>Bacillati</taxon>
        <taxon>Actinomycetota</taxon>
        <taxon>Actinomycetes</taxon>
        <taxon>Streptosporangiales</taxon>
        <taxon>Streptosporangiaceae</taxon>
        <taxon>Streptosporangium</taxon>
    </lineage>
</organism>
<dbReference type="InterPro" id="IPR010852">
    <property type="entry name" value="ABATE"/>
</dbReference>
<evidence type="ECO:0000256" key="1">
    <source>
        <dbReference type="SAM" id="MobiDB-lite"/>
    </source>
</evidence>
<dbReference type="RefSeq" id="WP_386162658.1">
    <property type="nucleotide sequence ID" value="NZ_JBHMBS010000035.1"/>
</dbReference>
<keyword evidence="4" id="KW-1185">Reference proteome</keyword>
<dbReference type="InterPro" id="IPR021005">
    <property type="entry name" value="Znf_CGNR"/>
</dbReference>
<dbReference type="InterPro" id="IPR023286">
    <property type="entry name" value="ABATE_dom_sf"/>
</dbReference>
<feature type="region of interest" description="Disordered" evidence="1">
    <location>
        <begin position="159"/>
        <end position="183"/>
    </location>
</feature>
<reference evidence="3 4" key="1">
    <citation type="submission" date="2024-09" db="EMBL/GenBank/DDBJ databases">
        <authorList>
            <person name="Sun Q."/>
            <person name="Mori K."/>
        </authorList>
    </citation>
    <scope>NUCLEOTIDE SEQUENCE [LARGE SCALE GENOMIC DNA]</scope>
    <source>
        <strain evidence="3 4">JCM 3028</strain>
    </source>
</reference>
<name>A0ABV5TRC2_9ACTN</name>
<dbReference type="SUPFAM" id="SSF160904">
    <property type="entry name" value="Jann2411-like"/>
    <property type="match status" value="1"/>
</dbReference>
<evidence type="ECO:0000259" key="2">
    <source>
        <dbReference type="Pfam" id="PF11706"/>
    </source>
</evidence>
<dbReference type="PANTHER" id="PTHR35525:SF3">
    <property type="entry name" value="BLL6575 PROTEIN"/>
    <property type="match status" value="1"/>
</dbReference>
<feature type="domain" description="Zinc finger CGNR" evidence="2">
    <location>
        <begin position="123"/>
        <end position="165"/>
    </location>
</feature>
<protein>
    <submittedName>
        <fullName evidence="3">CGNR zinc finger domain-containing protein</fullName>
    </submittedName>
</protein>
<evidence type="ECO:0000313" key="4">
    <source>
        <dbReference type="Proteomes" id="UP001589610"/>
    </source>
</evidence>